<name>A0A834FWS8_RHOSS</name>
<organism evidence="1 2">
    <name type="scientific">Rhododendron simsii</name>
    <name type="common">Sims's rhododendron</name>
    <dbReference type="NCBI Taxonomy" id="118357"/>
    <lineage>
        <taxon>Eukaryota</taxon>
        <taxon>Viridiplantae</taxon>
        <taxon>Streptophyta</taxon>
        <taxon>Embryophyta</taxon>
        <taxon>Tracheophyta</taxon>
        <taxon>Spermatophyta</taxon>
        <taxon>Magnoliopsida</taxon>
        <taxon>eudicotyledons</taxon>
        <taxon>Gunneridae</taxon>
        <taxon>Pentapetalae</taxon>
        <taxon>asterids</taxon>
        <taxon>Ericales</taxon>
        <taxon>Ericaceae</taxon>
        <taxon>Ericoideae</taxon>
        <taxon>Rhodoreae</taxon>
        <taxon>Rhododendron</taxon>
    </lineage>
</organism>
<reference evidence="1" key="1">
    <citation type="submission" date="2019-11" db="EMBL/GenBank/DDBJ databases">
        <authorList>
            <person name="Liu Y."/>
            <person name="Hou J."/>
            <person name="Li T.-Q."/>
            <person name="Guan C.-H."/>
            <person name="Wu X."/>
            <person name="Wu H.-Z."/>
            <person name="Ling F."/>
            <person name="Zhang R."/>
            <person name="Shi X.-G."/>
            <person name="Ren J.-P."/>
            <person name="Chen E.-F."/>
            <person name="Sun J.-M."/>
        </authorList>
    </citation>
    <scope>NUCLEOTIDE SEQUENCE</scope>
    <source>
        <strain evidence="1">Adult_tree_wgs_1</strain>
        <tissue evidence="1">Leaves</tissue>
    </source>
</reference>
<dbReference type="AlphaFoldDB" id="A0A834FWS8"/>
<dbReference type="EMBL" id="WJXA01000095">
    <property type="protein sequence ID" value="KAF7116103.1"/>
    <property type="molecule type" value="Genomic_DNA"/>
</dbReference>
<protein>
    <submittedName>
        <fullName evidence="1">Uncharacterized protein</fullName>
    </submittedName>
</protein>
<dbReference type="Proteomes" id="UP000626092">
    <property type="component" value="Unassembled WGS sequence"/>
</dbReference>
<accession>A0A834FWS8</accession>
<proteinExistence type="predicted"/>
<comment type="caution">
    <text evidence="1">The sequence shown here is derived from an EMBL/GenBank/DDBJ whole genome shotgun (WGS) entry which is preliminary data.</text>
</comment>
<sequence length="114" mass="12550">MRTRTTLINATRKYIEIWESLVVDPTEDTGNIYSRAIRLSAGATTIVEGRSYLHTEGQVSLLKICCEGQVSLPKICGAGTYAQTRPLIANDFIASRTITITQDPVNSQFVATKE</sequence>
<dbReference type="OrthoDB" id="1671040at2759"/>
<evidence type="ECO:0000313" key="2">
    <source>
        <dbReference type="Proteomes" id="UP000626092"/>
    </source>
</evidence>
<gene>
    <name evidence="1" type="ORF">RHSIM_RhsimUnG0039200</name>
</gene>
<keyword evidence="2" id="KW-1185">Reference proteome</keyword>
<evidence type="ECO:0000313" key="1">
    <source>
        <dbReference type="EMBL" id="KAF7116103.1"/>
    </source>
</evidence>